<dbReference type="AlphaFoldDB" id="A0A382JAV3"/>
<reference evidence="1" key="1">
    <citation type="submission" date="2018-05" db="EMBL/GenBank/DDBJ databases">
        <authorList>
            <person name="Lanie J.A."/>
            <person name="Ng W.-L."/>
            <person name="Kazmierczak K.M."/>
            <person name="Andrzejewski T.M."/>
            <person name="Davidsen T.M."/>
            <person name="Wayne K.J."/>
            <person name="Tettelin H."/>
            <person name="Glass J.I."/>
            <person name="Rusch D."/>
            <person name="Podicherti R."/>
            <person name="Tsui H.-C.T."/>
            <person name="Winkler M.E."/>
        </authorList>
    </citation>
    <scope>NUCLEOTIDE SEQUENCE</scope>
</reference>
<evidence type="ECO:0000313" key="1">
    <source>
        <dbReference type="EMBL" id="SVC08789.1"/>
    </source>
</evidence>
<protein>
    <submittedName>
        <fullName evidence="1">Uncharacterized protein</fullName>
    </submittedName>
</protein>
<dbReference type="EMBL" id="UINC01072853">
    <property type="protein sequence ID" value="SVC08789.1"/>
    <property type="molecule type" value="Genomic_DNA"/>
</dbReference>
<accession>A0A382JAV3</accession>
<name>A0A382JAV3_9ZZZZ</name>
<organism evidence="1">
    <name type="scientific">marine metagenome</name>
    <dbReference type="NCBI Taxonomy" id="408172"/>
    <lineage>
        <taxon>unclassified sequences</taxon>
        <taxon>metagenomes</taxon>
        <taxon>ecological metagenomes</taxon>
    </lineage>
</organism>
<proteinExistence type="predicted"/>
<sequence length="31" mass="3528">MTAILFGLVRVGIQYDYCVQVGMVMVPVMYM</sequence>
<gene>
    <name evidence="1" type="ORF">METZ01_LOCUS261643</name>
</gene>